<name>Q2SLW7_HAHCH</name>
<evidence type="ECO:0000313" key="3">
    <source>
        <dbReference type="EMBL" id="ABC28357.1"/>
    </source>
</evidence>
<keyword evidence="4" id="KW-1185">Reference proteome</keyword>
<dbReference type="InterPro" id="IPR050836">
    <property type="entry name" value="SDS22/Internalin_LRR"/>
</dbReference>
<keyword evidence="1" id="KW-0433">Leucine-rich repeat</keyword>
<dbReference type="eggNOG" id="COG4886">
    <property type="taxonomic scope" value="Bacteria"/>
</dbReference>
<gene>
    <name evidence="3" type="ordered locus">HCH_01499</name>
</gene>
<dbReference type="EMBL" id="CP000155">
    <property type="protein sequence ID" value="ABC28357.1"/>
    <property type="molecule type" value="Genomic_DNA"/>
</dbReference>
<dbReference type="PANTHER" id="PTHR46652">
    <property type="entry name" value="LEUCINE-RICH REPEAT AND IQ DOMAIN-CONTAINING PROTEIN 1-RELATED"/>
    <property type="match status" value="1"/>
</dbReference>
<accession>Q2SLW7</accession>
<dbReference type="PANTHER" id="PTHR46652:SF3">
    <property type="entry name" value="LEUCINE-RICH REPEAT-CONTAINING PROTEIN 9"/>
    <property type="match status" value="1"/>
</dbReference>
<dbReference type="HOGENOM" id="CLU_629715_0_0_6"/>
<organism evidence="3 4">
    <name type="scientific">Hahella chejuensis (strain KCTC 2396)</name>
    <dbReference type="NCBI Taxonomy" id="349521"/>
    <lineage>
        <taxon>Bacteria</taxon>
        <taxon>Pseudomonadati</taxon>
        <taxon>Pseudomonadota</taxon>
        <taxon>Gammaproteobacteria</taxon>
        <taxon>Oceanospirillales</taxon>
        <taxon>Hahellaceae</taxon>
        <taxon>Hahella</taxon>
    </lineage>
</organism>
<proteinExistence type="predicted"/>
<reference evidence="3 4" key="1">
    <citation type="journal article" date="2005" name="Nucleic Acids Res.">
        <title>Genomic blueprint of Hahella chejuensis, a marine microbe producing an algicidal agent.</title>
        <authorList>
            <person name="Jeong H."/>
            <person name="Yim J.H."/>
            <person name="Lee C."/>
            <person name="Choi S.-H."/>
            <person name="Park Y.K."/>
            <person name="Yoon S.H."/>
            <person name="Hur C.-G."/>
            <person name="Kang H.-Y."/>
            <person name="Kim D."/>
            <person name="Lee H.H."/>
            <person name="Park K.H."/>
            <person name="Park S.-H."/>
            <person name="Park H.-S."/>
            <person name="Lee H.K."/>
            <person name="Oh T.K."/>
            <person name="Kim J.F."/>
        </authorList>
    </citation>
    <scope>NUCLEOTIDE SEQUENCE [LARGE SCALE GENOMIC DNA]</scope>
    <source>
        <strain evidence="3 4">KCTC 2396</strain>
    </source>
</reference>
<dbReference type="KEGG" id="hch:HCH_01499"/>
<dbReference type="SUPFAM" id="SSF52058">
    <property type="entry name" value="L domain-like"/>
    <property type="match status" value="1"/>
</dbReference>
<evidence type="ECO:0000256" key="1">
    <source>
        <dbReference type="ARBA" id="ARBA00022614"/>
    </source>
</evidence>
<sequence>MSGPTVEKTDIDLNHISYKMPEVDADAEVIVEESAKGATGEKRTRDIKIVLKAYPMLDDVDLAPEFKSCIKETFHEEKKKDIGYVREIYCPDVKVDNIRGVAEFVNLESFNLHSYSPQTVTGSEELLKLTRLRLLRLEKVTLDDMHIIEKITDLTTLELVGLNLEELDIWSKLTQLNEVDIHGSTISSLEPIISHPGVAYLTISAGQLNSIEQLSDFPAYNYLNIYGLKQNEAEYLANLKDLKQLALKEAVVYDFSFLEDMTRLTYLSISTSSAIDNLSFLAKLTNLRSLMIEAKGNVSMAPLTQLKGLDYLYLDGLSVTDLDRLYELESVKSLNFANNKIQDFSVIGLMPWIETLYIAGNPVTSVKFMENNLGVRSLTLARTPLNDIDVVFGLPNLKTLTLYDSNSISCAQIEKIKEELELDRFDAPRSCDNAL</sequence>
<dbReference type="AlphaFoldDB" id="Q2SLW7"/>
<dbReference type="Proteomes" id="UP000000238">
    <property type="component" value="Chromosome"/>
</dbReference>
<protein>
    <submittedName>
        <fullName evidence="3">Leucine-rich repeat (LRR) protein</fullName>
    </submittedName>
</protein>
<dbReference type="STRING" id="349521.HCH_01499"/>
<keyword evidence="2" id="KW-0677">Repeat</keyword>
<evidence type="ECO:0000313" key="4">
    <source>
        <dbReference type="Proteomes" id="UP000000238"/>
    </source>
</evidence>
<evidence type="ECO:0000256" key="2">
    <source>
        <dbReference type="ARBA" id="ARBA00022737"/>
    </source>
</evidence>
<dbReference type="Gene3D" id="3.80.10.10">
    <property type="entry name" value="Ribonuclease Inhibitor"/>
    <property type="match status" value="2"/>
</dbReference>
<dbReference type="InterPro" id="IPR032675">
    <property type="entry name" value="LRR_dom_sf"/>
</dbReference>